<accession>A0A7W7EHS8</accession>
<evidence type="ECO:0000313" key="3">
    <source>
        <dbReference type="Proteomes" id="UP000543836"/>
    </source>
</evidence>
<dbReference type="EMBL" id="JACIIG010000001">
    <property type="protein sequence ID" value="MBB4565995.1"/>
    <property type="molecule type" value="Genomic_DNA"/>
</dbReference>
<comment type="caution">
    <text evidence="2">The sequence shown here is derived from an EMBL/GenBank/DDBJ whole genome shotgun (WGS) entry which is preliminary data.</text>
</comment>
<keyword evidence="3" id="KW-1185">Reference proteome</keyword>
<sequence length="142" mass="16782">MLLSGEARHQGRDSRDVDSRSEYQHHRIVTSAPGPPENRLANWQMRYYLPSQRRGFMMKIPGPPPLDGLRRRISRYRQEKPAGGKSDFVRETFCLSRPEARAKAREWFDEFPKAAYWTEVESWRQVEGDRIEFTMRRLPSAD</sequence>
<evidence type="ECO:0000256" key="1">
    <source>
        <dbReference type="SAM" id="MobiDB-lite"/>
    </source>
</evidence>
<proteinExistence type="predicted"/>
<dbReference type="Proteomes" id="UP000543836">
    <property type="component" value="Unassembled WGS sequence"/>
</dbReference>
<feature type="region of interest" description="Disordered" evidence="1">
    <location>
        <begin position="1"/>
        <end position="37"/>
    </location>
</feature>
<protein>
    <submittedName>
        <fullName evidence="2">Uncharacterized protein</fullName>
    </submittedName>
</protein>
<name>A0A7W7EHS8_9HYPH</name>
<evidence type="ECO:0000313" key="2">
    <source>
        <dbReference type="EMBL" id="MBB4565995.1"/>
    </source>
</evidence>
<reference evidence="2 3" key="1">
    <citation type="submission" date="2020-08" db="EMBL/GenBank/DDBJ databases">
        <title>Genomic Encyclopedia of Type Strains, Phase IV (KMG-V): Genome sequencing to study the core and pangenomes of soil and plant-associated prokaryotes.</title>
        <authorList>
            <person name="Whitman W."/>
        </authorList>
    </citation>
    <scope>NUCLEOTIDE SEQUENCE [LARGE SCALE GENOMIC DNA]</scope>
    <source>
        <strain evidence="2 3">SEMIA 492</strain>
    </source>
</reference>
<feature type="compositionally biased region" description="Basic and acidic residues" evidence="1">
    <location>
        <begin position="1"/>
        <end position="25"/>
    </location>
</feature>
<dbReference type="AlphaFoldDB" id="A0A7W7EHS8"/>
<organism evidence="2 3">
    <name type="scientific">Rhizobium leucaenae</name>
    <dbReference type="NCBI Taxonomy" id="29450"/>
    <lineage>
        <taxon>Bacteria</taxon>
        <taxon>Pseudomonadati</taxon>
        <taxon>Pseudomonadota</taxon>
        <taxon>Alphaproteobacteria</taxon>
        <taxon>Hyphomicrobiales</taxon>
        <taxon>Rhizobiaceae</taxon>
        <taxon>Rhizobium/Agrobacterium group</taxon>
        <taxon>Rhizobium</taxon>
    </lineage>
</organism>
<gene>
    <name evidence="2" type="ORF">GGE60_000083</name>
</gene>